<organism evidence="3 4">
    <name type="scientific">Yarrowia lipolytica</name>
    <name type="common">Candida lipolytica</name>
    <dbReference type="NCBI Taxonomy" id="4952"/>
    <lineage>
        <taxon>Eukaryota</taxon>
        <taxon>Fungi</taxon>
        <taxon>Dikarya</taxon>
        <taxon>Ascomycota</taxon>
        <taxon>Saccharomycotina</taxon>
        <taxon>Dipodascomycetes</taxon>
        <taxon>Dipodascales</taxon>
        <taxon>Dipodascales incertae sedis</taxon>
        <taxon>Yarrowia</taxon>
    </lineage>
</organism>
<dbReference type="CDD" id="cd06891">
    <property type="entry name" value="PX_Vps17p"/>
    <property type="match status" value="1"/>
</dbReference>
<feature type="region of interest" description="Disordered" evidence="1">
    <location>
        <begin position="99"/>
        <end position="240"/>
    </location>
</feature>
<dbReference type="SUPFAM" id="SSF64268">
    <property type="entry name" value="PX domain"/>
    <property type="match status" value="1"/>
</dbReference>
<dbReference type="RefSeq" id="XP_503108.2">
    <property type="nucleotide sequence ID" value="XM_503108.2"/>
</dbReference>
<dbReference type="GO" id="GO:0006886">
    <property type="term" value="P:intracellular protein transport"/>
    <property type="evidence" value="ECO:0007669"/>
    <property type="project" value="TreeGrafter"/>
</dbReference>
<dbReference type="AlphaFoldDB" id="A0A1D8NFJ7"/>
<dbReference type="KEGG" id="yli:2911081"/>
<dbReference type="PANTHER" id="PTHR47433:SF1">
    <property type="entry name" value="VACUOLAR PROTEIN SORTING-ASSOCIATED PROTEIN 17"/>
    <property type="match status" value="1"/>
</dbReference>
<dbReference type="InterPro" id="IPR037907">
    <property type="entry name" value="Vps17_PX"/>
</dbReference>
<feature type="compositionally biased region" description="Basic and acidic residues" evidence="1">
    <location>
        <begin position="645"/>
        <end position="654"/>
    </location>
</feature>
<dbReference type="Gene3D" id="1.20.1270.60">
    <property type="entry name" value="Arfaptin homology (AH) domain/BAR domain"/>
    <property type="match status" value="1"/>
</dbReference>
<evidence type="ECO:0000256" key="1">
    <source>
        <dbReference type="SAM" id="MobiDB-lite"/>
    </source>
</evidence>
<feature type="compositionally biased region" description="Acidic residues" evidence="1">
    <location>
        <begin position="655"/>
        <end position="664"/>
    </location>
</feature>
<dbReference type="CDD" id="cd07625">
    <property type="entry name" value="BAR_Vps17p"/>
    <property type="match status" value="1"/>
</dbReference>
<evidence type="ECO:0000313" key="3">
    <source>
        <dbReference type="EMBL" id="AOW04411.1"/>
    </source>
</evidence>
<dbReference type="GO" id="GO:0005829">
    <property type="term" value="C:cytosol"/>
    <property type="evidence" value="ECO:0007669"/>
    <property type="project" value="GOC"/>
</dbReference>
<dbReference type="GO" id="GO:0042147">
    <property type="term" value="P:retrograde transport, endosome to Golgi"/>
    <property type="evidence" value="ECO:0007669"/>
    <property type="project" value="TreeGrafter"/>
</dbReference>
<reference evidence="3 4" key="1">
    <citation type="journal article" date="2016" name="PLoS ONE">
        <title>Sequence Assembly of Yarrowia lipolytica Strain W29/CLIB89 Shows Transposable Element Diversity.</title>
        <authorList>
            <person name="Magnan C."/>
            <person name="Yu J."/>
            <person name="Chang I."/>
            <person name="Jahn E."/>
            <person name="Kanomata Y."/>
            <person name="Wu J."/>
            <person name="Zeller M."/>
            <person name="Oakes M."/>
            <person name="Baldi P."/>
            <person name="Sandmeyer S."/>
        </authorList>
    </citation>
    <scope>NUCLEOTIDE SEQUENCE [LARGE SCALE GENOMIC DNA]</scope>
    <source>
        <strain evidence="4">CLIB89(W29)</strain>
    </source>
</reference>
<dbReference type="VEuPathDB" id="FungiDB:YALI0_D21362g"/>
<evidence type="ECO:0000259" key="2">
    <source>
        <dbReference type="Pfam" id="PF00787"/>
    </source>
</evidence>
<name>A0A1D8NFJ7_YARLL</name>
<dbReference type="GeneID" id="2911081"/>
<dbReference type="Pfam" id="PF00787">
    <property type="entry name" value="PX"/>
    <property type="match status" value="1"/>
</dbReference>
<feature type="compositionally biased region" description="Low complexity" evidence="1">
    <location>
        <begin position="200"/>
        <end position="228"/>
    </location>
</feature>
<protein>
    <recommendedName>
        <fullName evidence="2">PX domain-containing protein</fullName>
    </recommendedName>
</protein>
<dbReference type="InterPro" id="IPR001683">
    <property type="entry name" value="PX_dom"/>
</dbReference>
<feature type="domain" description="PX" evidence="2">
    <location>
        <begin position="274"/>
        <end position="356"/>
    </location>
</feature>
<dbReference type="GO" id="GO:0030905">
    <property type="term" value="C:retromer, tubulation complex"/>
    <property type="evidence" value="ECO:0007669"/>
    <property type="project" value="TreeGrafter"/>
</dbReference>
<dbReference type="Proteomes" id="UP000182444">
    <property type="component" value="Chromosome 1D"/>
</dbReference>
<dbReference type="InterPro" id="IPR036871">
    <property type="entry name" value="PX_dom_sf"/>
</dbReference>
<feature type="region of interest" description="Disordered" evidence="1">
    <location>
        <begin position="622"/>
        <end position="670"/>
    </location>
</feature>
<gene>
    <name evidence="3" type="ORF">YALI1_D26993g</name>
</gene>
<dbReference type="EMBL" id="CP017556">
    <property type="protein sequence ID" value="AOW04411.1"/>
    <property type="molecule type" value="Genomic_DNA"/>
</dbReference>
<sequence>MLKSPHHSLKLRFRHVKDAHVTFLVYTSFSLLHHHHICSSVEYLRDRPSGNNSTGQLVDTDRGREAVNNGEFRHSNITQSGRHKRQDCIAYATTRHDTTRDKMASAVPYNPDGFDNPFAESENGHGVLNNHDDDKGNVGGAGEADETSNAVYEEEPADDNKPFVGEDGDDDAHDVGSVSVHGGFGEQGAHDTAESASDQVVSGDNAADSAAVDGAAPAPADGATDADAISATKPADGETKKPVKRFLKIRVMAIEPGKTIIYRLEGTTNFPKYRTSHYRDIRRTHGEFVALFEHLNGANAECFVPAVPALPSGSIGNSNNTHAAEQARKVMQTWLDRVCGDPILCRDDEMRFFVEADFGYSPNVKRRPPATGLKRKAMKQWAPPLDDNAELRDFRPVVKALYNTGSDTVSKYERQCKIERQLALGLAELGHKTIACGDVLNPGAAALRSRDLGPVFAAFGQALVSVSDIAYARAAVQIASFVDPLDLVSQTGYVAKEQLTNRHLLMRELETLQTNAKNKHIAAERIKISGQHNPHKVDEAIALYEEATRAETRLSNRLKRISDALCIGKTKLTKNVEEDLTQAVREVTQRVIECERRTLAVWENIRGDVRAADGARGGLSRLGRKRVGASQAQTRSQGPGGDAWSGDRKVRAEDQDQEVDEGDLDESRVDAKMAASLLGGSTF</sequence>
<dbReference type="InterPro" id="IPR027267">
    <property type="entry name" value="AH/BAR_dom_sf"/>
</dbReference>
<evidence type="ECO:0000313" key="4">
    <source>
        <dbReference type="Proteomes" id="UP000182444"/>
    </source>
</evidence>
<accession>A0A1D8NFJ7</accession>
<dbReference type="InterPro" id="IPR053055">
    <property type="entry name" value="VPS17"/>
</dbReference>
<dbReference type="GO" id="GO:0005768">
    <property type="term" value="C:endosome"/>
    <property type="evidence" value="ECO:0007669"/>
    <property type="project" value="TreeGrafter"/>
</dbReference>
<dbReference type="VEuPathDB" id="FungiDB:YALI1_D26993g"/>
<proteinExistence type="predicted"/>
<dbReference type="PANTHER" id="PTHR47433">
    <property type="entry name" value="VACUOLAR PROTEIN SORTING-ASSOCIATED PROTEIN 17"/>
    <property type="match status" value="1"/>
</dbReference>
<dbReference type="GO" id="GO:0032266">
    <property type="term" value="F:phosphatidylinositol-3-phosphate binding"/>
    <property type="evidence" value="ECO:0007669"/>
    <property type="project" value="TreeGrafter"/>
</dbReference>
<dbReference type="eggNOG" id="KOG2273">
    <property type="taxonomic scope" value="Eukaryota"/>
</dbReference>
<dbReference type="Gene3D" id="3.30.1520.10">
    <property type="entry name" value="Phox-like domain"/>
    <property type="match status" value="1"/>
</dbReference>